<accession>A0ABP7UDC8</accession>
<keyword evidence="3" id="KW-1185">Reference proteome</keyword>
<dbReference type="SUPFAM" id="SSF50475">
    <property type="entry name" value="FMN-binding split barrel"/>
    <property type="match status" value="1"/>
</dbReference>
<dbReference type="PANTHER" id="PTHR34818">
    <property type="entry name" value="PROTEIN BLI-3"/>
    <property type="match status" value="1"/>
</dbReference>
<proteinExistence type="predicted"/>
<dbReference type="InterPro" id="IPR038725">
    <property type="entry name" value="YdaG_split_barrel_FMN-bd"/>
</dbReference>
<sequence length="171" mass="19257">MADAERAEELKEAFWKELKSSPFVMIGLQGVEDSRTRPWTVQVDWKDDSKDGGDIYFFGAKSEAIVKGLSETNRAVCTYASKGHDLFAHIHGTLELVNDRALVDKFWNPFIAAWYKDGKDDPELQLLRFDTSKAEIWKAETGSTLVAVALKMLGRDPGKDHEHENQAEVAL</sequence>
<reference evidence="3" key="1">
    <citation type="journal article" date="2019" name="Int. J. Syst. Evol. Microbiol.">
        <title>The Global Catalogue of Microorganisms (GCM) 10K type strain sequencing project: providing services to taxonomists for standard genome sequencing and annotation.</title>
        <authorList>
            <consortium name="The Broad Institute Genomics Platform"/>
            <consortium name="The Broad Institute Genome Sequencing Center for Infectious Disease"/>
            <person name="Wu L."/>
            <person name="Ma J."/>
        </authorList>
    </citation>
    <scope>NUCLEOTIDE SEQUENCE [LARGE SCALE GENOMIC DNA]</scope>
    <source>
        <strain evidence="3">JCM 17564</strain>
    </source>
</reference>
<dbReference type="EMBL" id="BAABBR010000001">
    <property type="protein sequence ID" value="GAA4040772.1"/>
    <property type="molecule type" value="Genomic_DNA"/>
</dbReference>
<dbReference type="Proteomes" id="UP001424459">
    <property type="component" value="Unassembled WGS sequence"/>
</dbReference>
<dbReference type="Gene3D" id="2.30.110.10">
    <property type="entry name" value="Electron Transport, Fmn-binding Protein, Chain A"/>
    <property type="match status" value="1"/>
</dbReference>
<evidence type="ECO:0000313" key="2">
    <source>
        <dbReference type="EMBL" id="GAA4040772.1"/>
    </source>
</evidence>
<feature type="domain" description="General stress protein FMN-binding split barrel" evidence="1">
    <location>
        <begin position="11"/>
        <end position="149"/>
    </location>
</feature>
<name>A0ABP7UDC8_9SPHN</name>
<comment type="caution">
    <text evidence="2">The sequence shown here is derived from an EMBL/GenBank/DDBJ whole genome shotgun (WGS) entry which is preliminary data.</text>
</comment>
<protein>
    <submittedName>
        <fullName evidence="2">Pyridoxamine 5'-phosphate oxidase family protein</fullName>
    </submittedName>
</protein>
<evidence type="ECO:0000313" key="3">
    <source>
        <dbReference type="Proteomes" id="UP001424459"/>
    </source>
</evidence>
<gene>
    <name evidence="2" type="ORF">GCM10022281_22160</name>
</gene>
<dbReference type="RefSeq" id="WP_344697148.1">
    <property type="nucleotide sequence ID" value="NZ_BAABBR010000001.1"/>
</dbReference>
<dbReference type="InterPro" id="IPR052917">
    <property type="entry name" value="Stress-Dev_Protein"/>
</dbReference>
<evidence type="ECO:0000259" key="1">
    <source>
        <dbReference type="Pfam" id="PF16242"/>
    </source>
</evidence>
<dbReference type="PANTHER" id="PTHR34818:SF1">
    <property type="entry name" value="PROTEIN BLI-3"/>
    <property type="match status" value="1"/>
</dbReference>
<dbReference type="InterPro" id="IPR012349">
    <property type="entry name" value="Split_barrel_FMN-bd"/>
</dbReference>
<organism evidence="2 3">
    <name type="scientific">Sphingomonas rosea</name>
    <dbReference type="NCBI Taxonomy" id="335605"/>
    <lineage>
        <taxon>Bacteria</taxon>
        <taxon>Pseudomonadati</taxon>
        <taxon>Pseudomonadota</taxon>
        <taxon>Alphaproteobacteria</taxon>
        <taxon>Sphingomonadales</taxon>
        <taxon>Sphingomonadaceae</taxon>
        <taxon>Sphingomonas</taxon>
    </lineage>
</organism>
<dbReference type="Pfam" id="PF16242">
    <property type="entry name" value="Pyrid_ox_like"/>
    <property type="match status" value="1"/>
</dbReference>